<evidence type="ECO:0000313" key="3">
    <source>
        <dbReference type="Proteomes" id="UP000000310"/>
    </source>
</evidence>
<reference evidence="2 3" key="1">
    <citation type="journal article" date="2011" name="Stand. Genomic Sci.">
        <title>Complete genome sequence of the gliding, heparinolytic Pedobacter saltans type strain (113).</title>
        <authorList>
            <person name="Liolios K."/>
            <person name="Sikorski J."/>
            <person name="Lu M."/>
            <person name="Nolan M."/>
            <person name="Lapidus A."/>
            <person name="Lucas S."/>
            <person name="Hammon N."/>
            <person name="Deshpande S."/>
            <person name="Cheng J.F."/>
            <person name="Tapia R."/>
            <person name="Han C."/>
            <person name="Goodwin L."/>
            <person name="Pitluck S."/>
            <person name="Huntemann M."/>
            <person name="Ivanova N."/>
            <person name="Pagani I."/>
            <person name="Mavromatis K."/>
            <person name="Ovchinikova G."/>
            <person name="Pati A."/>
            <person name="Chen A."/>
            <person name="Palaniappan K."/>
            <person name="Land M."/>
            <person name="Hauser L."/>
            <person name="Brambilla E.M."/>
            <person name="Kotsyurbenko O."/>
            <person name="Rohde M."/>
            <person name="Tindall B.J."/>
            <person name="Abt B."/>
            <person name="Goker M."/>
            <person name="Detter J.C."/>
            <person name="Woyke T."/>
            <person name="Bristow J."/>
            <person name="Eisen J.A."/>
            <person name="Markowitz V."/>
            <person name="Hugenholtz P."/>
            <person name="Klenk H.P."/>
            <person name="Kyrpides N.C."/>
        </authorList>
    </citation>
    <scope>NUCLEOTIDE SEQUENCE [LARGE SCALE GENOMIC DNA]</scope>
    <source>
        <strain evidence="3">ATCC 51119 / DSM 12145 / JCM 21818 / LMG 10337 / NBRC 100064 / NCIMB 13643</strain>
    </source>
</reference>
<evidence type="ECO:0000313" key="2">
    <source>
        <dbReference type="EMBL" id="ADY54049.1"/>
    </source>
</evidence>
<dbReference type="Pfam" id="PF10825">
    <property type="entry name" value="DUF2752"/>
    <property type="match status" value="1"/>
</dbReference>
<dbReference type="eggNOG" id="ENOG5032YJJ">
    <property type="taxonomic scope" value="Bacteria"/>
</dbReference>
<dbReference type="EMBL" id="CP002545">
    <property type="protein sequence ID" value="ADY54049.1"/>
    <property type="molecule type" value="Genomic_DNA"/>
</dbReference>
<proteinExistence type="predicted"/>
<feature type="transmembrane region" description="Helical" evidence="1">
    <location>
        <begin position="76"/>
        <end position="97"/>
    </location>
</feature>
<dbReference type="HOGENOM" id="CLU_098258_2_1_10"/>
<organism evidence="2 3">
    <name type="scientific">Pseudopedobacter saltans (strain ATCC 51119 / DSM 12145 / JCM 21818 / CCUG 39354 / LMG 10337 / NBRC 100064 / NCIMB 13643)</name>
    <name type="common">Pedobacter saltans</name>
    <dbReference type="NCBI Taxonomy" id="762903"/>
    <lineage>
        <taxon>Bacteria</taxon>
        <taxon>Pseudomonadati</taxon>
        <taxon>Bacteroidota</taxon>
        <taxon>Sphingobacteriia</taxon>
        <taxon>Sphingobacteriales</taxon>
        <taxon>Sphingobacteriaceae</taxon>
        <taxon>Pseudopedobacter</taxon>
    </lineage>
</organism>
<protein>
    <recommendedName>
        <fullName evidence="4">DUF2752 domain-containing protein</fullName>
    </recommendedName>
</protein>
<dbReference type="Proteomes" id="UP000000310">
    <property type="component" value="Chromosome"/>
</dbReference>
<evidence type="ECO:0000256" key="1">
    <source>
        <dbReference type="SAM" id="Phobius"/>
    </source>
</evidence>
<dbReference type="OrthoDB" id="9815897at2"/>
<keyword evidence="1" id="KW-1133">Transmembrane helix</keyword>
<gene>
    <name evidence="2" type="ordered locus">Pedsa_3519</name>
</gene>
<dbReference type="STRING" id="762903.Pedsa_3519"/>
<feature type="transmembrane region" description="Helical" evidence="1">
    <location>
        <begin position="7"/>
        <end position="25"/>
    </location>
</feature>
<keyword evidence="3" id="KW-1185">Reference proteome</keyword>
<dbReference type="InterPro" id="IPR021215">
    <property type="entry name" value="DUF2752"/>
</dbReference>
<evidence type="ECO:0008006" key="4">
    <source>
        <dbReference type="Google" id="ProtNLM"/>
    </source>
</evidence>
<accession>F0SEY1</accession>
<keyword evidence="1" id="KW-0472">Membrane</keyword>
<keyword evidence="1" id="KW-0812">Transmembrane</keyword>
<sequence length="138" mass="15806">MTLGRGRLYSILLIACLAGYTWLYFNITKNFVENKSVEVCMIKHLTTIPCPSCGATRSIISLTKGDFIDALKLNPMGYIIALIMLIVPIWTTTDILRKSNTLFDFYQKTETYIRKPKYAIPLIVLVIINWIWNIIKGL</sequence>
<dbReference type="AlphaFoldDB" id="F0SEY1"/>
<name>F0SEY1_PSESL</name>
<feature type="transmembrane region" description="Helical" evidence="1">
    <location>
        <begin position="118"/>
        <end position="135"/>
    </location>
</feature>
<dbReference type="KEGG" id="psn:Pedsa_3519"/>
<reference evidence="3" key="2">
    <citation type="submission" date="2011-02" db="EMBL/GenBank/DDBJ databases">
        <title>The complete genome of Pedobacter saltans DSM 12145.</title>
        <authorList>
            <consortium name="US DOE Joint Genome Institute (JGI-PGF)"/>
            <person name="Lucas S."/>
            <person name="Copeland A."/>
            <person name="Lapidus A."/>
            <person name="Bruce D."/>
            <person name="Goodwin L."/>
            <person name="Pitluck S."/>
            <person name="Kyrpides N."/>
            <person name="Mavromatis K."/>
            <person name="Pagani I."/>
            <person name="Ivanova N."/>
            <person name="Ovchinnikova G."/>
            <person name="Lu M."/>
            <person name="Detter J.C."/>
            <person name="Han C."/>
            <person name="Land M."/>
            <person name="Hauser L."/>
            <person name="Markowitz V."/>
            <person name="Cheng J.-F."/>
            <person name="Hugenholtz P."/>
            <person name="Woyke T."/>
            <person name="Wu D."/>
            <person name="Tindall B."/>
            <person name="Pomrenke H.G."/>
            <person name="Brambilla E."/>
            <person name="Klenk H.-P."/>
            <person name="Eisen J.A."/>
        </authorList>
    </citation>
    <scope>NUCLEOTIDE SEQUENCE [LARGE SCALE GENOMIC DNA]</scope>
    <source>
        <strain evidence="3">ATCC 51119 / DSM 12145 / JCM 21818 / LMG 10337 / NBRC 100064 / NCIMB 13643</strain>
    </source>
</reference>